<protein>
    <recommendedName>
        <fullName evidence="1">DUF6535 domain-containing protein</fullName>
    </recommendedName>
</protein>
<evidence type="ECO:0000259" key="1">
    <source>
        <dbReference type="Pfam" id="PF20153"/>
    </source>
</evidence>
<evidence type="ECO:0000313" key="2">
    <source>
        <dbReference type="EMBL" id="CAE6457954.1"/>
    </source>
</evidence>
<gene>
    <name evidence="2" type="ORF">RDB_LOCUS93364</name>
</gene>
<comment type="caution">
    <text evidence="2">The sequence shown here is derived from an EMBL/GenBank/DDBJ whole genome shotgun (WGS) entry which is preliminary data.</text>
</comment>
<dbReference type="EMBL" id="CAJMWT010002914">
    <property type="protein sequence ID" value="CAE6457954.1"/>
    <property type="molecule type" value="Genomic_DNA"/>
</dbReference>
<name>A0A8H3BK63_9AGAM</name>
<reference evidence="2" key="1">
    <citation type="submission" date="2021-01" db="EMBL/GenBank/DDBJ databases">
        <authorList>
            <person name="Kaushik A."/>
        </authorList>
    </citation>
    <scope>NUCLEOTIDE SEQUENCE</scope>
    <source>
        <strain evidence="2">AG2-2IIIB</strain>
    </source>
</reference>
<dbReference type="PANTHER" id="PTHR34315">
    <property type="match status" value="1"/>
</dbReference>
<feature type="domain" description="DUF6535" evidence="1">
    <location>
        <begin position="165"/>
        <end position="252"/>
    </location>
</feature>
<proteinExistence type="predicted"/>
<dbReference type="PANTHER" id="PTHR34315:SF1">
    <property type="entry name" value="INTRADIOL RING-CLEAVAGE DIOXYGENASES DOMAIN-CONTAINING PROTEIN-RELATED"/>
    <property type="match status" value="1"/>
</dbReference>
<dbReference type="Pfam" id="PF20153">
    <property type="entry name" value="DUF6535"/>
    <property type="match status" value="1"/>
</dbReference>
<dbReference type="InterPro" id="IPR045338">
    <property type="entry name" value="DUF6535"/>
</dbReference>
<dbReference type="Proteomes" id="UP000663843">
    <property type="component" value="Unassembled WGS sequence"/>
</dbReference>
<feature type="non-terminal residue" evidence="2">
    <location>
        <position position="259"/>
    </location>
</feature>
<accession>A0A8H3BK63</accession>
<dbReference type="AlphaFoldDB" id="A0A8H3BK63"/>
<organism evidence="2 3">
    <name type="scientific">Rhizoctonia solani</name>
    <dbReference type="NCBI Taxonomy" id="456999"/>
    <lineage>
        <taxon>Eukaryota</taxon>
        <taxon>Fungi</taxon>
        <taxon>Dikarya</taxon>
        <taxon>Basidiomycota</taxon>
        <taxon>Agaricomycotina</taxon>
        <taxon>Agaricomycetes</taxon>
        <taxon>Cantharellales</taxon>
        <taxon>Ceratobasidiaceae</taxon>
        <taxon>Rhizoctonia</taxon>
    </lineage>
</organism>
<evidence type="ECO:0000313" key="3">
    <source>
        <dbReference type="Proteomes" id="UP000663843"/>
    </source>
</evidence>
<sequence>FFDDELNEKILSQGVYADTTESRTYNDEDSILDSENADGYNAYASTELLGETETDGILAYITIGVDPTFETSITSTNYVTAGLDQFSMLLYMLAGKVKGRNRRQGRIPRSKPSKNHFKPIALIHNKYVYTDVNRSNLSRQFYPVDPPQEFDDEPGKELGPDAQVWKAYVRETDQVDGELVDGWNKSMDVILIFAALFSAISTAFVIESYKNLKQDPVDLSAQTLLIISQTLAVIANGSQVSGTQPPAGSPLEAPPFSVP</sequence>